<sequence length="124" mass="13088">MRLTVLFTAAALSCPFACLAQEEQEGLSVDAGEIVVVTQASRPASSTILPSKGMNKASVSAQYGQPAAKRPPVGGGSRAQPPITRWDYDGFSVFFEYDHVVDAVQRDHPAPIAVYDGLAGGPPR</sequence>
<feature type="signal peptide" evidence="2">
    <location>
        <begin position="1"/>
        <end position="20"/>
    </location>
</feature>
<comment type="caution">
    <text evidence="3">The sequence shown here is derived from an EMBL/GenBank/DDBJ whole genome shotgun (WGS) entry which is preliminary data.</text>
</comment>
<dbReference type="Proteomes" id="UP000295341">
    <property type="component" value="Unassembled WGS sequence"/>
</dbReference>
<feature type="region of interest" description="Disordered" evidence="1">
    <location>
        <begin position="62"/>
        <end position="81"/>
    </location>
</feature>
<gene>
    <name evidence="3" type="ORF">DFR24_4334</name>
</gene>
<proteinExistence type="predicted"/>
<keyword evidence="4" id="KW-1185">Reference proteome</keyword>
<evidence type="ECO:0000313" key="4">
    <source>
        <dbReference type="Proteomes" id="UP000295341"/>
    </source>
</evidence>
<evidence type="ECO:0000313" key="3">
    <source>
        <dbReference type="EMBL" id="TDU25889.1"/>
    </source>
</evidence>
<dbReference type="RefSeq" id="WP_133883464.1">
    <property type="nucleotide sequence ID" value="NZ_MWIN01000013.1"/>
</dbReference>
<name>A0A4R7NYF9_9GAMM</name>
<dbReference type="AlphaFoldDB" id="A0A4R7NYF9"/>
<feature type="chain" id="PRO_5030099493" description="Phosphodiesterase" evidence="2">
    <location>
        <begin position="21"/>
        <end position="124"/>
    </location>
</feature>
<evidence type="ECO:0000256" key="2">
    <source>
        <dbReference type="SAM" id="SignalP"/>
    </source>
</evidence>
<dbReference type="OrthoDB" id="7063662at2"/>
<accession>A0A4R7NYF9</accession>
<reference evidence="3 4" key="1">
    <citation type="submission" date="2019-03" db="EMBL/GenBank/DDBJ databases">
        <title>Genomic Encyclopedia of Type Strains, Phase IV (KMG-IV): sequencing the most valuable type-strain genomes for metagenomic binning, comparative biology and taxonomic classification.</title>
        <authorList>
            <person name="Goeker M."/>
        </authorList>
    </citation>
    <scope>NUCLEOTIDE SEQUENCE [LARGE SCALE GENOMIC DNA]</scope>
    <source>
        <strain evidence="3 4">DSM 26377</strain>
    </source>
</reference>
<evidence type="ECO:0008006" key="5">
    <source>
        <dbReference type="Google" id="ProtNLM"/>
    </source>
</evidence>
<organism evidence="3 4">
    <name type="scientific">Panacagrimonas perspica</name>
    <dbReference type="NCBI Taxonomy" id="381431"/>
    <lineage>
        <taxon>Bacteria</taxon>
        <taxon>Pseudomonadati</taxon>
        <taxon>Pseudomonadota</taxon>
        <taxon>Gammaproteobacteria</taxon>
        <taxon>Nevskiales</taxon>
        <taxon>Nevskiaceae</taxon>
        <taxon>Panacagrimonas</taxon>
    </lineage>
</organism>
<evidence type="ECO:0000256" key="1">
    <source>
        <dbReference type="SAM" id="MobiDB-lite"/>
    </source>
</evidence>
<protein>
    <recommendedName>
        <fullName evidence="5">Phosphodiesterase</fullName>
    </recommendedName>
</protein>
<keyword evidence="2" id="KW-0732">Signal</keyword>
<dbReference type="EMBL" id="SOBT01000011">
    <property type="protein sequence ID" value="TDU25889.1"/>
    <property type="molecule type" value="Genomic_DNA"/>
</dbReference>